<protein>
    <submittedName>
        <fullName evidence="2">Uncharacterized protein</fullName>
    </submittedName>
</protein>
<keyword evidence="1" id="KW-0472">Membrane</keyword>
<proteinExistence type="predicted"/>
<dbReference type="OrthoDB" id="6119306at2"/>
<dbReference type="RefSeq" id="WP_008079380.1">
    <property type="nucleotide sequence ID" value="NZ_AEVT01000093.1"/>
</dbReference>
<evidence type="ECO:0000313" key="3">
    <source>
        <dbReference type="Proteomes" id="UP000006228"/>
    </source>
</evidence>
<comment type="caution">
    <text evidence="2">The sequence shown here is derived from an EMBL/GenBank/DDBJ whole genome shotgun (WGS) entry which is preliminary data.</text>
</comment>
<gene>
    <name evidence="2" type="ORF">VISI1226_07458</name>
</gene>
<dbReference type="AlphaFoldDB" id="E8MAH6"/>
<dbReference type="EMBL" id="AEVT01000093">
    <property type="protein sequence ID" value="EGA69125.1"/>
    <property type="molecule type" value="Genomic_DNA"/>
</dbReference>
<keyword evidence="1" id="KW-1133">Transmembrane helix</keyword>
<dbReference type="GeneID" id="95570575"/>
<name>E8MAH6_PHOS4</name>
<sequence length="116" mass="13325">MVKYLSVRGEQGDLQELSKMLKQHDVDNYVSEVKQFSTSASDIVTLLINTAPNASIASVLIARIRMKQNRKVYIQYVDNTSVTLEGHHSKEEVEYYFNQKERAQIIVESDSDEIEK</sequence>
<keyword evidence="1" id="KW-0812">Transmembrane</keyword>
<accession>E8MAH6</accession>
<reference evidence="2 3" key="1">
    <citation type="journal article" date="2012" name="Int. J. Syst. Evol. Microbiol.">
        <title>Vibrio caribbeanicus sp. nov., isolated from the marine sponge Scleritoderma cyanea.</title>
        <authorList>
            <person name="Hoffmann M."/>
            <person name="Monday S.R."/>
            <person name="Allard M.W."/>
            <person name="Strain E.A."/>
            <person name="Whittaker P."/>
            <person name="Naum M."/>
            <person name="McCarthy P.J."/>
            <person name="Lopez J.V."/>
            <person name="Fischer M."/>
            <person name="Brown E.W."/>
        </authorList>
    </citation>
    <scope>NUCLEOTIDE SEQUENCE [LARGE SCALE GENOMIC DNA]</scope>
    <source>
        <strain evidence="3">DSMZ 21326</strain>
    </source>
</reference>
<feature type="transmembrane region" description="Helical" evidence="1">
    <location>
        <begin position="43"/>
        <end position="62"/>
    </location>
</feature>
<evidence type="ECO:0000313" key="2">
    <source>
        <dbReference type="EMBL" id="EGA69125.1"/>
    </source>
</evidence>
<evidence type="ECO:0000256" key="1">
    <source>
        <dbReference type="SAM" id="Phobius"/>
    </source>
</evidence>
<dbReference type="Proteomes" id="UP000006228">
    <property type="component" value="Unassembled WGS sequence"/>
</dbReference>
<organism evidence="2 3">
    <name type="scientific">Vibrio sinaloensis DSM 21326</name>
    <dbReference type="NCBI Taxonomy" id="945550"/>
    <lineage>
        <taxon>Bacteria</taxon>
        <taxon>Pseudomonadati</taxon>
        <taxon>Pseudomonadota</taxon>
        <taxon>Gammaproteobacteria</taxon>
        <taxon>Vibrionales</taxon>
        <taxon>Vibrionaceae</taxon>
        <taxon>Vibrio</taxon>
        <taxon>Vibrio oreintalis group</taxon>
    </lineage>
</organism>